<dbReference type="InterPro" id="IPR023214">
    <property type="entry name" value="HAD_sf"/>
</dbReference>
<dbReference type="InterPro" id="IPR004274">
    <property type="entry name" value="FCP1_dom"/>
</dbReference>
<evidence type="ECO:0000259" key="1">
    <source>
        <dbReference type="PROSITE" id="PS50969"/>
    </source>
</evidence>
<keyword evidence="3" id="KW-1185">Reference proteome</keyword>
<dbReference type="GO" id="GO:0090364">
    <property type="term" value="P:regulation of proteasome assembly"/>
    <property type="evidence" value="ECO:0007669"/>
    <property type="project" value="InterPro"/>
</dbReference>
<feature type="domain" description="FCP1 homology" evidence="1">
    <location>
        <begin position="1"/>
        <end position="63"/>
    </location>
</feature>
<accession>A0A8K0G2N5</accession>
<dbReference type="Proteomes" id="UP000801492">
    <property type="component" value="Unassembled WGS sequence"/>
</dbReference>
<organism evidence="2 3">
    <name type="scientific">Ignelater luminosus</name>
    <name type="common">Cucubano</name>
    <name type="synonym">Pyrophorus luminosus</name>
    <dbReference type="NCBI Taxonomy" id="2038154"/>
    <lineage>
        <taxon>Eukaryota</taxon>
        <taxon>Metazoa</taxon>
        <taxon>Ecdysozoa</taxon>
        <taxon>Arthropoda</taxon>
        <taxon>Hexapoda</taxon>
        <taxon>Insecta</taxon>
        <taxon>Pterygota</taxon>
        <taxon>Neoptera</taxon>
        <taxon>Endopterygota</taxon>
        <taxon>Coleoptera</taxon>
        <taxon>Polyphaga</taxon>
        <taxon>Elateriformia</taxon>
        <taxon>Elateroidea</taxon>
        <taxon>Elateridae</taxon>
        <taxon>Agrypninae</taxon>
        <taxon>Pyrophorini</taxon>
        <taxon>Ignelater</taxon>
    </lineage>
</organism>
<dbReference type="PANTHER" id="PTHR48493:SF1">
    <property type="entry name" value="UBIQUITIN-LIKE DOMAIN-CONTAINING CTD PHOSPHATASE 1"/>
    <property type="match status" value="1"/>
</dbReference>
<dbReference type="Pfam" id="PF03031">
    <property type="entry name" value="NIF"/>
    <property type="match status" value="1"/>
</dbReference>
<comment type="caution">
    <text evidence="2">The sequence shown here is derived from an EMBL/GenBank/DDBJ whole genome shotgun (WGS) entry which is preliminary data.</text>
</comment>
<protein>
    <recommendedName>
        <fullName evidence="1">FCP1 homology domain-containing protein</fullName>
    </recommendedName>
</protein>
<proteinExistence type="predicted"/>
<dbReference type="Gene3D" id="3.40.50.1000">
    <property type="entry name" value="HAD superfamily/HAD-like"/>
    <property type="match status" value="1"/>
</dbReference>
<name>A0A8K0G2N5_IGNLU</name>
<dbReference type="InterPro" id="IPR051658">
    <property type="entry name" value="UBLCP1"/>
</dbReference>
<dbReference type="PROSITE" id="PS50969">
    <property type="entry name" value="FCP1"/>
    <property type="match status" value="1"/>
</dbReference>
<dbReference type="PANTHER" id="PTHR48493">
    <property type="entry name" value="UBIQUITIN-LIKE DOMAIN-CONTAINING CTD PHOSPHATASE 1"/>
    <property type="match status" value="1"/>
</dbReference>
<evidence type="ECO:0000313" key="2">
    <source>
        <dbReference type="EMBL" id="KAF2883574.1"/>
    </source>
</evidence>
<dbReference type="EMBL" id="VTPC01090354">
    <property type="protein sequence ID" value="KAF2883574.1"/>
    <property type="molecule type" value="Genomic_DNA"/>
</dbReference>
<reference evidence="2" key="1">
    <citation type="submission" date="2019-08" db="EMBL/GenBank/DDBJ databases">
        <title>The genome of the North American firefly Photinus pyralis.</title>
        <authorList>
            <consortium name="Photinus pyralis genome working group"/>
            <person name="Fallon T.R."/>
            <person name="Sander Lower S.E."/>
            <person name="Weng J.-K."/>
        </authorList>
    </citation>
    <scope>NUCLEOTIDE SEQUENCE</scope>
    <source>
        <strain evidence="2">TRF0915ILg1</strain>
        <tissue evidence="2">Whole body</tissue>
    </source>
</reference>
<dbReference type="AlphaFoldDB" id="A0A8K0G2N5"/>
<feature type="non-terminal residue" evidence="2">
    <location>
        <position position="1"/>
    </location>
</feature>
<sequence length="82" mass="9952">VKPLQSIWSIYPQYNCTNTVICDDRKFNFILNPNNGILVTPYSYENRTLDRELEDLRFYLRTIINYDDFSKNSHEDWKELLK</sequence>
<dbReference type="SUPFAM" id="SSF56784">
    <property type="entry name" value="HAD-like"/>
    <property type="match status" value="1"/>
</dbReference>
<dbReference type="OrthoDB" id="6798842at2759"/>
<dbReference type="InterPro" id="IPR036412">
    <property type="entry name" value="HAD-like_sf"/>
</dbReference>
<gene>
    <name evidence="2" type="ORF">ILUMI_22592</name>
</gene>
<evidence type="ECO:0000313" key="3">
    <source>
        <dbReference type="Proteomes" id="UP000801492"/>
    </source>
</evidence>